<keyword evidence="1" id="KW-1185">Reference proteome</keyword>
<sequence>MRTNMQEVWTAGDTREGITSLVNYPEFFPAYDAIKRHGFNAISGAEWAQDIEAILNRFLNVDRHRDIRVLSIGSGNGNVDEPVIDTLAKMTTGKVLYCAIDPTARTCKSSENWLSQDRTIGKT</sequence>
<name>A0ABM0MEY8_SACKO</name>
<protein>
    <submittedName>
        <fullName evidence="2">Uncharacterized protein LOC102808272</fullName>
    </submittedName>
</protein>
<dbReference type="Gene3D" id="3.40.50.150">
    <property type="entry name" value="Vaccinia Virus protein VP39"/>
    <property type="match status" value="1"/>
</dbReference>
<evidence type="ECO:0000313" key="2">
    <source>
        <dbReference type="RefSeq" id="XP_006818579.1"/>
    </source>
</evidence>
<dbReference type="GeneID" id="102808272"/>
<accession>A0ABM0MEY8</accession>
<dbReference type="RefSeq" id="XP_006818579.1">
    <property type="nucleotide sequence ID" value="XM_006818516.1"/>
</dbReference>
<reference evidence="2" key="1">
    <citation type="submission" date="2025-08" db="UniProtKB">
        <authorList>
            <consortium name="RefSeq"/>
        </authorList>
    </citation>
    <scope>IDENTIFICATION</scope>
    <source>
        <tissue evidence="2">Testes</tissue>
    </source>
</reference>
<organism evidence="1 2">
    <name type="scientific">Saccoglossus kowalevskii</name>
    <name type="common">Acorn worm</name>
    <dbReference type="NCBI Taxonomy" id="10224"/>
    <lineage>
        <taxon>Eukaryota</taxon>
        <taxon>Metazoa</taxon>
        <taxon>Hemichordata</taxon>
        <taxon>Enteropneusta</taxon>
        <taxon>Harrimaniidae</taxon>
        <taxon>Saccoglossus</taxon>
    </lineage>
</organism>
<proteinExistence type="predicted"/>
<evidence type="ECO:0000313" key="1">
    <source>
        <dbReference type="Proteomes" id="UP000694865"/>
    </source>
</evidence>
<gene>
    <name evidence="2" type="primary">LOC102808272</name>
</gene>
<dbReference type="InterPro" id="IPR029063">
    <property type="entry name" value="SAM-dependent_MTases_sf"/>
</dbReference>
<dbReference type="Proteomes" id="UP000694865">
    <property type="component" value="Unplaced"/>
</dbReference>